<dbReference type="Proteomes" id="UP000765509">
    <property type="component" value="Unassembled WGS sequence"/>
</dbReference>
<accession>A0A9Q3FFH2</accession>
<feature type="region of interest" description="Disordered" evidence="1">
    <location>
        <begin position="58"/>
        <end position="88"/>
    </location>
</feature>
<dbReference type="AlphaFoldDB" id="A0A9Q3FFH2"/>
<sequence>MKYMQVTQLMESIYGKEKNDSFKRRMEENNVTPPNKVPKTAPIARSSNFNVKMQPGLQIPQEPEGCHEKCFSDGRNDDGITESKRKPD</sequence>
<reference evidence="2" key="1">
    <citation type="submission" date="2021-03" db="EMBL/GenBank/DDBJ databases">
        <title>Draft genome sequence of rust myrtle Austropuccinia psidii MF-1, a brazilian biotype.</title>
        <authorList>
            <person name="Quecine M.C."/>
            <person name="Pachon D.M.R."/>
            <person name="Bonatelli M.L."/>
            <person name="Correr F.H."/>
            <person name="Franceschini L.M."/>
            <person name="Leite T.F."/>
            <person name="Margarido G.R.A."/>
            <person name="Almeida C.A."/>
            <person name="Ferrarezi J.A."/>
            <person name="Labate C.A."/>
        </authorList>
    </citation>
    <scope>NUCLEOTIDE SEQUENCE</scope>
    <source>
        <strain evidence="2">MF-1</strain>
    </source>
</reference>
<evidence type="ECO:0000313" key="2">
    <source>
        <dbReference type="EMBL" id="MBW0536330.1"/>
    </source>
</evidence>
<gene>
    <name evidence="2" type="ORF">O181_076045</name>
</gene>
<proteinExistence type="predicted"/>
<protein>
    <submittedName>
        <fullName evidence="2">Uncharacterized protein</fullName>
    </submittedName>
</protein>
<comment type="caution">
    <text evidence="2">The sequence shown here is derived from an EMBL/GenBank/DDBJ whole genome shotgun (WGS) entry which is preliminary data.</text>
</comment>
<evidence type="ECO:0000256" key="1">
    <source>
        <dbReference type="SAM" id="MobiDB-lite"/>
    </source>
</evidence>
<feature type="compositionally biased region" description="Basic and acidic residues" evidence="1">
    <location>
        <begin position="64"/>
        <end position="88"/>
    </location>
</feature>
<organism evidence="2 3">
    <name type="scientific">Austropuccinia psidii MF-1</name>
    <dbReference type="NCBI Taxonomy" id="1389203"/>
    <lineage>
        <taxon>Eukaryota</taxon>
        <taxon>Fungi</taxon>
        <taxon>Dikarya</taxon>
        <taxon>Basidiomycota</taxon>
        <taxon>Pucciniomycotina</taxon>
        <taxon>Pucciniomycetes</taxon>
        <taxon>Pucciniales</taxon>
        <taxon>Sphaerophragmiaceae</taxon>
        <taxon>Austropuccinia</taxon>
    </lineage>
</organism>
<dbReference type="EMBL" id="AVOT02041059">
    <property type="protein sequence ID" value="MBW0536330.1"/>
    <property type="molecule type" value="Genomic_DNA"/>
</dbReference>
<name>A0A9Q3FFH2_9BASI</name>
<keyword evidence="3" id="KW-1185">Reference proteome</keyword>
<evidence type="ECO:0000313" key="3">
    <source>
        <dbReference type="Proteomes" id="UP000765509"/>
    </source>
</evidence>